<dbReference type="EMBL" id="JAAAMU010000002">
    <property type="protein sequence ID" value="NBC68365.1"/>
    <property type="molecule type" value="Genomic_DNA"/>
</dbReference>
<comment type="similarity">
    <text evidence="2">Belongs to the GerABKC lipoprotein family.</text>
</comment>
<evidence type="ECO:0000256" key="4">
    <source>
        <dbReference type="ARBA" id="ARBA00022729"/>
    </source>
</evidence>
<sequence>MTTPRIVGTVILLVVLVFATCGCWTSAELNERAFARIMILDKSDSGVELTIGFPLPNRLVGGGVSGSGSMPSESPFTLVSKVGRDLGEAYQLIQADLSRRITFGQLRNILISDAFAQEGLLPLMDFLARNTEIHINANMIVTKGAAKQIGNIPLTFERFPTDILIAYAKHRTMMAESAKNVLAAILYGGGDFVLPIVQFGQIGAKTEKNAKHWMGTDGAALFRQGKLVSELDTKEMRAAMWLLGKPGEFVTVVDSPSDGKPVSLKLLGSASKIKPVLSGGRIRFIISCKGLAKVVASESTIDVTDGREIDVLEKSLNKDMQALIGRTVARTQANRTDPFKLGQRIRLRSPKTWDRLKGDWSDIYKNKVEIEVRTDLRIKWYGGARKPTWNAQLGGKEAKS</sequence>
<feature type="domain" description="Spore germination protein N-terminal" evidence="9">
    <location>
        <begin position="27"/>
        <end position="198"/>
    </location>
</feature>
<evidence type="ECO:0000259" key="9">
    <source>
        <dbReference type="Pfam" id="PF25198"/>
    </source>
</evidence>
<dbReference type="OrthoDB" id="9816067at2"/>
<dbReference type="AlphaFoldDB" id="A0A7X4YL89"/>
<evidence type="ECO:0000256" key="5">
    <source>
        <dbReference type="ARBA" id="ARBA00023136"/>
    </source>
</evidence>
<keyword evidence="6" id="KW-0564">Palmitate</keyword>
<dbReference type="PANTHER" id="PTHR35789:SF1">
    <property type="entry name" value="SPORE GERMINATION PROTEIN B3"/>
    <property type="match status" value="1"/>
</dbReference>
<dbReference type="InterPro" id="IPR046953">
    <property type="entry name" value="Spore_GerAC-like_C"/>
</dbReference>
<dbReference type="InterPro" id="IPR008844">
    <property type="entry name" value="Spore_GerAC-like"/>
</dbReference>
<name>A0A7X4YL89_9BACL</name>
<evidence type="ECO:0000256" key="1">
    <source>
        <dbReference type="ARBA" id="ARBA00004635"/>
    </source>
</evidence>
<evidence type="ECO:0000256" key="3">
    <source>
        <dbReference type="ARBA" id="ARBA00022544"/>
    </source>
</evidence>
<evidence type="ECO:0000256" key="7">
    <source>
        <dbReference type="ARBA" id="ARBA00023288"/>
    </source>
</evidence>
<protein>
    <submittedName>
        <fullName evidence="10">Ger(X)C family spore germination protein</fullName>
    </submittedName>
</protein>
<keyword evidence="7" id="KW-0449">Lipoprotein</keyword>
<dbReference type="RefSeq" id="WP_161695076.1">
    <property type="nucleotide sequence ID" value="NZ_JAAAMU010000002.1"/>
</dbReference>
<proteinExistence type="inferred from homology"/>
<dbReference type="PROSITE" id="PS51257">
    <property type="entry name" value="PROKAR_LIPOPROTEIN"/>
    <property type="match status" value="1"/>
</dbReference>
<evidence type="ECO:0000313" key="11">
    <source>
        <dbReference type="Proteomes" id="UP000558113"/>
    </source>
</evidence>
<comment type="subcellular location">
    <subcellularLocation>
        <location evidence="1">Membrane</location>
        <topology evidence="1">Lipid-anchor</topology>
    </subcellularLocation>
</comment>
<keyword evidence="4" id="KW-0732">Signal</keyword>
<dbReference type="Pfam" id="PF25198">
    <property type="entry name" value="Spore_GerAC_N"/>
    <property type="match status" value="1"/>
</dbReference>
<keyword evidence="5" id="KW-0472">Membrane</keyword>
<evidence type="ECO:0000313" key="10">
    <source>
        <dbReference type="EMBL" id="NBC68365.1"/>
    </source>
</evidence>
<keyword evidence="3" id="KW-0309">Germination</keyword>
<evidence type="ECO:0000259" key="8">
    <source>
        <dbReference type="Pfam" id="PF05504"/>
    </source>
</evidence>
<dbReference type="InterPro" id="IPR057336">
    <property type="entry name" value="GerAC_N"/>
</dbReference>
<accession>A0A7X4YL89</accession>
<dbReference type="GO" id="GO:0016020">
    <property type="term" value="C:membrane"/>
    <property type="evidence" value="ECO:0007669"/>
    <property type="project" value="UniProtKB-SubCell"/>
</dbReference>
<dbReference type="PANTHER" id="PTHR35789">
    <property type="entry name" value="SPORE GERMINATION PROTEIN B3"/>
    <property type="match status" value="1"/>
</dbReference>
<keyword evidence="11" id="KW-1185">Reference proteome</keyword>
<reference evidence="10 11" key="1">
    <citation type="submission" date="2020-01" db="EMBL/GenBank/DDBJ databases">
        <title>Paenibacillus soybeanensis sp. nov. isolated from the nodules of soybean (Glycine max(L.) Merr).</title>
        <authorList>
            <person name="Wang H."/>
        </authorList>
    </citation>
    <scope>NUCLEOTIDE SEQUENCE [LARGE SCALE GENOMIC DNA]</scope>
    <source>
        <strain evidence="10 11">DSM 23054</strain>
    </source>
</reference>
<dbReference type="Gene3D" id="3.30.300.210">
    <property type="entry name" value="Nutrient germinant receptor protein C, domain 3"/>
    <property type="match status" value="1"/>
</dbReference>
<feature type="domain" description="Spore germination GerAC-like C-terminal" evidence="8">
    <location>
        <begin position="217"/>
        <end position="379"/>
    </location>
</feature>
<organism evidence="10 11">
    <name type="scientific">Paenibacillus sacheonensis</name>
    <dbReference type="NCBI Taxonomy" id="742054"/>
    <lineage>
        <taxon>Bacteria</taxon>
        <taxon>Bacillati</taxon>
        <taxon>Bacillota</taxon>
        <taxon>Bacilli</taxon>
        <taxon>Bacillales</taxon>
        <taxon>Paenibacillaceae</taxon>
        <taxon>Paenibacillus</taxon>
    </lineage>
</organism>
<evidence type="ECO:0000256" key="2">
    <source>
        <dbReference type="ARBA" id="ARBA00007886"/>
    </source>
</evidence>
<dbReference type="Proteomes" id="UP000558113">
    <property type="component" value="Unassembled WGS sequence"/>
</dbReference>
<dbReference type="InterPro" id="IPR038501">
    <property type="entry name" value="Spore_GerAC_C_sf"/>
</dbReference>
<dbReference type="NCBIfam" id="TIGR02887">
    <property type="entry name" value="spore_ger_x_C"/>
    <property type="match status" value="1"/>
</dbReference>
<evidence type="ECO:0000256" key="6">
    <source>
        <dbReference type="ARBA" id="ARBA00023139"/>
    </source>
</evidence>
<comment type="caution">
    <text evidence="10">The sequence shown here is derived from an EMBL/GenBank/DDBJ whole genome shotgun (WGS) entry which is preliminary data.</text>
</comment>
<gene>
    <name evidence="10" type="ORF">GT003_05055</name>
</gene>
<dbReference type="Pfam" id="PF05504">
    <property type="entry name" value="Spore_GerAC"/>
    <property type="match status" value="1"/>
</dbReference>
<dbReference type="GO" id="GO:0009847">
    <property type="term" value="P:spore germination"/>
    <property type="evidence" value="ECO:0007669"/>
    <property type="project" value="InterPro"/>
</dbReference>